<dbReference type="Proteomes" id="UP001602287">
    <property type="component" value="Unassembled WGS sequence"/>
</dbReference>
<sequence length="173" mass="19379">MRTANRIASVLLGAALLVGGAVTAVQAVLLTVHRRAPLDTTGWWDALSATRWRDPTVRTVATASLLLGLALLAAQLRRWAPVRLRADEHDGWYLHRRCVERRLADAAAAVPGVRRARARLRRHHGQWRPRIRASGDPAARAEIEFAVHQELHRLTAPRPARVDVRLLPRRRPA</sequence>
<gene>
    <name evidence="3" type="ORF">ACFY3B_18375</name>
</gene>
<comment type="caution">
    <text evidence="3">The sequence shown here is derived from an EMBL/GenBank/DDBJ whole genome shotgun (WGS) entry which is preliminary data.</text>
</comment>
<evidence type="ECO:0000313" key="3">
    <source>
        <dbReference type="EMBL" id="MFF5201566.1"/>
    </source>
</evidence>
<feature type="domain" description="DUF6286" evidence="2">
    <location>
        <begin position="66"/>
        <end position="166"/>
    </location>
</feature>
<keyword evidence="4" id="KW-1185">Reference proteome</keyword>
<evidence type="ECO:0000256" key="1">
    <source>
        <dbReference type="SAM" id="Phobius"/>
    </source>
</evidence>
<evidence type="ECO:0000259" key="2">
    <source>
        <dbReference type="Pfam" id="PF19803"/>
    </source>
</evidence>
<reference evidence="3 4" key="1">
    <citation type="submission" date="2024-10" db="EMBL/GenBank/DDBJ databases">
        <title>The Natural Products Discovery Center: Release of the First 8490 Sequenced Strains for Exploring Actinobacteria Biosynthetic Diversity.</title>
        <authorList>
            <person name="Kalkreuter E."/>
            <person name="Kautsar S.A."/>
            <person name="Yang D."/>
            <person name="Bader C.D."/>
            <person name="Teijaro C.N."/>
            <person name="Fluegel L."/>
            <person name="Davis C.M."/>
            <person name="Simpson J.R."/>
            <person name="Lauterbach L."/>
            <person name="Steele A.D."/>
            <person name="Gui C."/>
            <person name="Meng S."/>
            <person name="Li G."/>
            <person name="Viehrig K."/>
            <person name="Ye F."/>
            <person name="Su P."/>
            <person name="Kiefer A.F."/>
            <person name="Nichols A."/>
            <person name="Cepeda A.J."/>
            <person name="Yan W."/>
            <person name="Fan B."/>
            <person name="Jiang Y."/>
            <person name="Adhikari A."/>
            <person name="Zheng C.-J."/>
            <person name="Schuster L."/>
            <person name="Cowan T.M."/>
            <person name="Smanski M.J."/>
            <person name="Chevrette M.G."/>
            <person name="De Carvalho L.P.S."/>
            <person name="Shen B."/>
        </authorList>
    </citation>
    <scope>NUCLEOTIDE SEQUENCE [LARGE SCALE GENOMIC DNA]</scope>
    <source>
        <strain evidence="3 4">NPDC000140</strain>
    </source>
</reference>
<keyword evidence="1" id="KW-1133">Transmembrane helix</keyword>
<dbReference type="InterPro" id="IPR046253">
    <property type="entry name" value="DUF6286"/>
</dbReference>
<protein>
    <submittedName>
        <fullName evidence="3">DUF6286 domain-containing protein</fullName>
    </submittedName>
</protein>
<proteinExistence type="predicted"/>
<keyword evidence="1" id="KW-0472">Membrane</keyword>
<dbReference type="RefSeq" id="WP_030337887.1">
    <property type="nucleotide sequence ID" value="NZ_JBEZDH010000006.1"/>
</dbReference>
<accession>A0ABW6VWR4</accession>
<keyword evidence="1" id="KW-0812">Transmembrane</keyword>
<organism evidence="3 4">
    <name type="scientific">Micromonospora parva</name>
    <dbReference type="NCBI Taxonomy" id="1464048"/>
    <lineage>
        <taxon>Bacteria</taxon>
        <taxon>Bacillati</taxon>
        <taxon>Actinomycetota</taxon>
        <taxon>Actinomycetes</taxon>
        <taxon>Micromonosporales</taxon>
        <taxon>Micromonosporaceae</taxon>
        <taxon>Micromonospora</taxon>
    </lineage>
</organism>
<feature type="transmembrane region" description="Helical" evidence="1">
    <location>
        <begin position="57"/>
        <end position="76"/>
    </location>
</feature>
<evidence type="ECO:0000313" key="4">
    <source>
        <dbReference type="Proteomes" id="UP001602287"/>
    </source>
</evidence>
<name>A0ABW6VWR4_9ACTN</name>
<dbReference type="EMBL" id="JBIAZM010000006">
    <property type="protein sequence ID" value="MFF5201566.1"/>
    <property type="molecule type" value="Genomic_DNA"/>
</dbReference>
<dbReference type="Pfam" id="PF19803">
    <property type="entry name" value="DUF6286"/>
    <property type="match status" value="1"/>
</dbReference>